<protein>
    <submittedName>
        <fullName evidence="3">FAD binding domain</fullName>
    </submittedName>
</protein>
<evidence type="ECO:0000313" key="3">
    <source>
        <dbReference type="EMBL" id="KAF4469167.1"/>
    </source>
</evidence>
<sequence length="1128" mass="127283">MVAPGTALIGLPVEILQAVCVELCPYCTPDTGAGNAKIPGDAPQRRRAVASLARACHVLNRVATPCIYHEFVDEEGGNWDRVIGFLRTINQRSDLAALVRRLSLNKYTTQPGKHWTFIRNEAKRRGFILPYRNPPNVVDRRSNGLLVDLCLSLVPNVETLDLVVWPRSEYGKFMPPSTDLALKECRLAWDSDGAEILRLGEFSTFFERTPHLESLEIEMCYYAARGLALGNLKRLKLKDSVIKLNDLRNLATGCSKLETFIFHNNLSYEQAPIEAEHFLPKNIPLGLVPCKDTLRHLEIQCNWEPFASLSPGHFVTSLKEFTALETLILDVDCLCFGSTDDWEQSTDTVPKSLIIKLLPSSIKTVIIDGDRTSLYEPILALANKVKKGFFTQLKDFKVTGYHPNYPPFPFGRVKNTMAETPPPAIEANDVGVVLKLLIMLSELNIALDFNYHTESISDRCVPKDPNALTEHSKRPFECSPAHRIPTLRDWIRCNNTTASRTPWRMISNHSLEVETATSPSELEGQFRRVRLRVPRRIKRHIKADPLQPGEIEYDLDSRHKWMTSWDWNLEVRAYTYPTRQSLSPWAMTLRIQFQDLPRQLNHGGIKWDEGQFAMHKDETQWLYDESEGRGWNWVRQITFSSRKRESTAWKAELVCQHYDRESLAGWDFGTILAHEKIQCAHIGQTTAPGEAKVVMAYVHGVGYGNDLLKHNVKVWQDGLVEDFAHFLRPLLPYELDQQEVKIKRSKAVRFEGESLYHFFVSSSAGCTSLTDQSRQHELVSRQAFAPRGRPRAEKTTPTIVGFAGTGQPEPFGMLIGAAAEIAALAAMEMQSRFKSNGFLDHVNKIFFVPRGMACFVMTWKPDADEDMLTSVINLDGRTAESSAESSLSHQMKDIITQKRPRSEGMSLVQQQMKERIKSSSGTCKWPESSPLVFSSLEDTNGKGVIGGNTKKKNSFGSAEKWIDGYQDKRTQAKWMAENPDEPATRLVPKPHFQSRYADPNHPAASGDVVALLTGGRWQYGQGTSVDKKEKKKDDDKDKDSDPGEKNEAEKKTTKTDKHSSKDVKKKSEKSETGTLKSLLQQDVLYLAIVTLSSVQTEVEQPTEPAQLCDVQGQDSGFAPKIEQRHDQQ</sequence>
<feature type="region of interest" description="Disordered" evidence="1">
    <location>
        <begin position="1094"/>
        <end position="1128"/>
    </location>
</feature>
<evidence type="ECO:0000256" key="2">
    <source>
        <dbReference type="SAM" id="SignalP"/>
    </source>
</evidence>
<feature type="signal peptide" evidence="2">
    <location>
        <begin position="1"/>
        <end position="18"/>
    </location>
</feature>
<evidence type="ECO:0000256" key="1">
    <source>
        <dbReference type="SAM" id="MobiDB-lite"/>
    </source>
</evidence>
<feature type="region of interest" description="Disordered" evidence="1">
    <location>
        <begin position="1019"/>
        <end position="1076"/>
    </location>
</feature>
<reference evidence="3 4" key="1">
    <citation type="submission" date="2020-01" db="EMBL/GenBank/DDBJ databases">
        <title>Identification and distribution of gene clusters putatively required for synthesis of sphingolipid metabolism inhibitors in phylogenetically diverse species of the filamentous fungus Fusarium.</title>
        <authorList>
            <person name="Kim H.-S."/>
            <person name="Busman M."/>
            <person name="Brown D.W."/>
            <person name="Divon H."/>
            <person name="Uhlig S."/>
            <person name="Proctor R.H."/>
        </authorList>
    </citation>
    <scope>NUCLEOTIDE SEQUENCE [LARGE SCALE GENOMIC DNA]</scope>
    <source>
        <strain evidence="3 4">NRRL 20459</strain>
    </source>
</reference>
<dbReference type="AlphaFoldDB" id="A0A8H4LJA2"/>
<dbReference type="Proteomes" id="UP000554235">
    <property type="component" value="Unassembled WGS sequence"/>
</dbReference>
<gene>
    <name evidence="3" type="ORF">FALBO_3934</name>
</gene>
<dbReference type="PANTHER" id="PTHR38887">
    <property type="entry name" value="CHROMOSOME 21, WHOLE GENOME SHOTGUN SEQUENCE"/>
    <property type="match status" value="1"/>
</dbReference>
<keyword evidence="2" id="KW-0732">Signal</keyword>
<evidence type="ECO:0000313" key="4">
    <source>
        <dbReference type="Proteomes" id="UP000554235"/>
    </source>
</evidence>
<feature type="chain" id="PRO_5034703732" evidence="2">
    <location>
        <begin position="19"/>
        <end position="1128"/>
    </location>
</feature>
<feature type="compositionally biased region" description="Basic and acidic residues" evidence="1">
    <location>
        <begin position="1025"/>
        <end position="1062"/>
    </location>
</feature>
<dbReference type="SUPFAM" id="SSF52047">
    <property type="entry name" value="RNI-like"/>
    <property type="match status" value="1"/>
</dbReference>
<dbReference type="PANTHER" id="PTHR38887:SF1">
    <property type="entry name" value="RAS MODIFICATION PROTEIN ERF4"/>
    <property type="match status" value="1"/>
</dbReference>
<proteinExistence type="predicted"/>
<comment type="caution">
    <text evidence="3">The sequence shown here is derived from an EMBL/GenBank/DDBJ whole genome shotgun (WGS) entry which is preliminary data.</text>
</comment>
<dbReference type="InterPro" id="IPR053221">
    <property type="entry name" value="Burnettramic_acid_biosynth"/>
</dbReference>
<dbReference type="InterPro" id="IPR032675">
    <property type="entry name" value="LRR_dom_sf"/>
</dbReference>
<keyword evidence="4" id="KW-1185">Reference proteome</keyword>
<name>A0A8H4LJA2_9HYPO</name>
<organism evidence="3 4">
    <name type="scientific">Fusarium albosuccineum</name>
    <dbReference type="NCBI Taxonomy" id="1237068"/>
    <lineage>
        <taxon>Eukaryota</taxon>
        <taxon>Fungi</taxon>
        <taxon>Dikarya</taxon>
        <taxon>Ascomycota</taxon>
        <taxon>Pezizomycotina</taxon>
        <taxon>Sordariomycetes</taxon>
        <taxon>Hypocreomycetidae</taxon>
        <taxon>Hypocreales</taxon>
        <taxon>Nectriaceae</taxon>
        <taxon>Fusarium</taxon>
        <taxon>Fusarium decemcellulare species complex</taxon>
    </lineage>
</organism>
<dbReference type="OrthoDB" id="5069382at2759"/>
<dbReference type="EMBL" id="JAADYS010000510">
    <property type="protein sequence ID" value="KAF4469167.1"/>
    <property type="molecule type" value="Genomic_DNA"/>
</dbReference>
<dbReference type="Gene3D" id="3.80.10.10">
    <property type="entry name" value="Ribonuclease Inhibitor"/>
    <property type="match status" value="1"/>
</dbReference>
<accession>A0A8H4LJA2</accession>